<proteinExistence type="inferred from homology"/>
<dbReference type="Gene3D" id="3.10.20.90">
    <property type="entry name" value="Phosphatidylinositol 3-kinase Catalytic Subunit, Chain A, domain 1"/>
    <property type="match status" value="1"/>
</dbReference>
<dbReference type="SUPFAM" id="SSF54236">
    <property type="entry name" value="Ubiquitin-like"/>
    <property type="match status" value="1"/>
</dbReference>
<dbReference type="InterPro" id="IPR029071">
    <property type="entry name" value="Ubiquitin-like_domsf"/>
</dbReference>
<dbReference type="InterPro" id="IPR004241">
    <property type="entry name" value="Atg8-like"/>
</dbReference>
<dbReference type="EMBL" id="HE575320">
    <property type="protein sequence ID" value="CCC91441.1"/>
    <property type="molecule type" value="Genomic_DNA"/>
</dbReference>
<protein>
    <recommendedName>
        <fullName evidence="6">Autophagy-related protein</fullName>
    </recommendedName>
</protein>
<evidence type="ECO:0000256" key="5">
    <source>
        <dbReference type="PIRSR" id="PIRSR604241-50"/>
    </source>
</evidence>
<dbReference type="GO" id="GO:0016020">
    <property type="term" value="C:membrane"/>
    <property type="evidence" value="ECO:0007669"/>
    <property type="project" value="UniProtKB-SubCell"/>
</dbReference>
<dbReference type="Pfam" id="PF02991">
    <property type="entry name" value="ATG8"/>
    <property type="match status" value="1"/>
</dbReference>
<comment type="subcellular location">
    <subcellularLocation>
        <location evidence="1">Membrane</location>
    </subcellularLocation>
</comment>
<keyword evidence="4 5" id="KW-0449">Lipoprotein</keyword>
<dbReference type="PANTHER" id="PTHR10969">
    <property type="entry name" value="MICROTUBULE-ASSOCIATED PROTEINS 1A/1B LIGHT CHAIN 3-RELATED"/>
    <property type="match status" value="1"/>
</dbReference>
<evidence type="ECO:0000256" key="1">
    <source>
        <dbReference type="ARBA" id="ARBA00004370"/>
    </source>
</evidence>
<name>G0UPY0_TRYCI</name>
<accession>G0UPY0</accession>
<keyword evidence="6" id="KW-0072">Autophagy</keyword>
<dbReference type="AlphaFoldDB" id="G0UPY0"/>
<dbReference type="VEuPathDB" id="TriTrypDB:TcIL3000_7_2510"/>
<dbReference type="GO" id="GO:0006914">
    <property type="term" value="P:autophagy"/>
    <property type="evidence" value="ECO:0007669"/>
    <property type="project" value="UniProtKB-KW"/>
</dbReference>
<feature type="lipid moiety-binding region" description="Phosphatidylserine amidated glycine; alternate" evidence="5">
    <location>
        <position position="134"/>
    </location>
</feature>
<evidence type="ECO:0000256" key="2">
    <source>
        <dbReference type="ARBA" id="ARBA00007293"/>
    </source>
</evidence>
<evidence type="ECO:0000256" key="6">
    <source>
        <dbReference type="RuleBase" id="RU004384"/>
    </source>
</evidence>
<keyword evidence="3" id="KW-0472">Membrane</keyword>
<evidence type="ECO:0000256" key="3">
    <source>
        <dbReference type="ARBA" id="ARBA00023136"/>
    </source>
</evidence>
<sequence length="135" mass="15538">MPSHYRYQYTRSFDERLKETKSTRLRYPRHIPIVCEPTSTVKAAKQHGVGLFAGRQQMQRELDCNKFLLPESATVMEFLVLLRRRLLLEEGDAVFVFVGNELPPNSACLGDLYTREKDPDGFLYLSYGVENTFGG</sequence>
<organism evidence="7">
    <name type="scientific">Trypanosoma congolense (strain IL3000)</name>
    <dbReference type="NCBI Taxonomy" id="1068625"/>
    <lineage>
        <taxon>Eukaryota</taxon>
        <taxon>Discoba</taxon>
        <taxon>Euglenozoa</taxon>
        <taxon>Kinetoplastea</taxon>
        <taxon>Metakinetoplastina</taxon>
        <taxon>Trypanosomatida</taxon>
        <taxon>Trypanosomatidae</taxon>
        <taxon>Trypanosoma</taxon>
        <taxon>Nannomonas</taxon>
    </lineage>
</organism>
<gene>
    <name evidence="7" type="ORF">TCIL3000_7_2510</name>
</gene>
<comment type="similarity">
    <text evidence="2 6">Belongs to the ATG8 family.</text>
</comment>
<evidence type="ECO:0000313" key="7">
    <source>
        <dbReference type="EMBL" id="CCC91441.1"/>
    </source>
</evidence>
<evidence type="ECO:0000256" key="4">
    <source>
        <dbReference type="ARBA" id="ARBA00023288"/>
    </source>
</evidence>
<reference evidence="7" key="1">
    <citation type="journal article" date="2012" name="Proc. Natl. Acad. Sci. U.S.A.">
        <title>Antigenic diversity is generated by distinct evolutionary mechanisms in African trypanosome species.</title>
        <authorList>
            <person name="Jackson A.P."/>
            <person name="Berry A."/>
            <person name="Aslett M."/>
            <person name="Allison H.C."/>
            <person name="Burton P."/>
            <person name="Vavrova-Anderson J."/>
            <person name="Brown R."/>
            <person name="Browne H."/>
            <person name="Corton N."/>
            <person name="Hauser H."/>
            <person name="Gamble J."/>
            <person name="Gilderthorp R."/>
            <person name="Marcello L."/>
            <person name="McQuillan J."/>
            <person name="Otto T.D."/>
            <person name="Quail M.A."/>
            <person name="Sanders M.J."/>
            <person name="van Tonder A."/>
            <person name="Ginger M.L."/>
            <person name="Field M.C."/>
            <person name="Barry J.D."/>
            <person name="Hertz-Fowler C."/>
            <person name="Berriman M."/>
        </authorList>
    </citation>
    <scope>NUCLEOTIDE SEQUENCE</scope>
    <source>
        <strain evidence="7">IL3000</strain>
    </source>
</reference>